<feature type="compositionally biased region" description="Basic and acidic residues" evidence="2">
    <location>
        <begin position="13"/>
        <end position="23"/>
    </location>
</feature>
<evidence type="ECO:0000313" key="6">
    <source>
        <dbReference type="Proteomes" id="UP000626092"/>
    </source>
</evidence>
<protein>
    <recommendedName>
        <fullName evidence="7">Transposase</fullName>
    </recommendedName>
</protein>
<evidence type="ECO:0000259" key="4">
    <source>
        <dbReference type="Pfam" id="PF14372"/>
    </source>
</evidence>
<evidence type="ECO:0000256" key="1">
    <source>
        <dbReference type="ARBA" id="ARBA00023125"/>
    </source>
</evidence>
<evidence type="ECO:0000259" key="3">
    <source>
        <dbReference type="Pfam" id="PF05699"/>
    </source>
</evidence>
<feature type="domain" description="hAT-like transposase RNase-H fold" evidence="4">
    <location>
        <begin position="323"/>
        <end position="422"/>
    </location>
</feature>
<dbReference type="Pfam" id="PF05699">
    <property type="entry name" value="Dimer_Tnp_hAT"/>
    <property type="match status" value="1"/>
</dbReference>
<organism evidence="5 6">
    <name type="scientific">Rhododendron simsii</name>
    <name type="common">Sims's rhododendron</name>
    <dbReference type="NCBI Taxonomy" id="118357"/>
    <lineage>
        <taxon>Eukaryota</taxon>
        <taxon>Viridiplantae</taxon>
        <taxon>Streptophyta</taxon>
        <taxon>Embryophyta</taxon>
        <taxon>Tracheophyta</taxon>
        <taxon>Spermatophyta</taxon>
        <taxon>Magnoliopsida</taxon>
        <taxon>eudicotyledons</taxon>
        <taxon>Gunneridae</taxon>
        <taxon>Pentapetalae</taxon>
        <taxon>asterids</taxon>
        <taxon>Ericales</taxon>
        <taxon>Ericaceae</taxon>
        <taxon>Ericoideae</taxon>
        <taxon>Rhodoreae</taxon>
        <taxon>Rhododendron</taxon>
    </lineage>
</organism>
<keyword evidence="6" id="KW-1185">Reference proteome</keyword>
<comment type="caution">
    <text evidence="5">The sequence shown here is derived from an EMBL/GenBank/DDBJ whole genome shotgun (WGS) entry which is preliminary data.</text>
</comment>
<feature type="region of interest" description="Disordered" evidence="2">
    <location>
        <begin position="1"/>
        <end position="23"/>
    </location>
</feature>
<dbReference type="AlphaFoldDB" id="A0A834LWX7"/>
<dbReference type="InterPro" id="IPR052035">
    <property type="entry name" value="ZnF_BED_domain_contain"/>
</dbReference>
<dbReference type="OrthoDB" id="1937726at2759"/>
<dbReference type="Pfam" id="PF14372">
    <property type="entry name" value="hAT-like_RNase-H"/>
    <property type="match status" value="1"/>
</dbReference>
<dbReference type="SUPFAM" id="SSF53098">
    <property type="entry name" value="Ribonuclease H-like"/>
    <property type="match status" value="1"/>
</dbReference>
<name>A0A834LWX7_RHOSS</name>
<dbReference type="GO" id="GO:0046983">
    <property type="term" value="F:protein dimerization activity"/>
    <property type="evidence" value="ECO:0007669"/>
    <property type="project" value="InterPro"/>
</dbReference>
<dbReference type="EMBL" id="WJXA01000002">
    <property type="protein sequence ID" value="KAF7151560.1"/>
    <property type="molecule type" value="Genomic_DNA"/>
</dbReference>
<keyword evidence="1" id="KW-0238">DNA-binding</keyword>
<dbReference type="InterPro" id="IPR008906">
    <property type="entry name" value="HATC_C_dom"/>
</dbReference>
<accession>A0A834LWX7</accession>
<feature type="domain" description="HAT C-terminal dimerisation" evidence="3">
    <location>
        <begin position="468"/>
        <end position="552"/>
    </location>
</feature>
<dbReference type="PANTHER" id="PTHR46481:SF11">
    <property type="entry name" value="ZINC FINGER BED DOMAIN-CONTAINING PROTEIN RICESLEEPER 2-LIKE"/>
    <property type="match status" value="1"/>
</dbReference>
<dbReference type="Proteomes" id="UP000626092">
    <property type="component" value="Unassembled WGS sequence"/>
</dbReference>
<dbReference type="GO" id="GO:0003677">
    <property type="term" value="F:DNA binding"/>
    <property type="evidence" value="ECO:0007669"/>
    <property type="project" value="UniProtKB-KW"/>
</dbReference>
<reference evidence="5" key="1">
    <citation type="submission" date="2019-11" db="EMBL/GenBank/DDBJ databases">
        <authorList>
            <person name="Liu Y."/>
            <person name="Hou J."/>
            <person name="Li T.-Q."/>
            <person name="Guan C.-H."/>
            <person name="Wu X."/>
            <person name="Wu H.-Z."/>
            <person name="Ling F."/>
            <person name="Zhang R."/>
            <person name="Shi X.-G."/>
            <person name="Ren J.-P."/>
            <person name="Chen E.-F."/>
            <person name="Sun J.-M."/>
        </authorList>
    </citation>
    <scope>NUCLEOTIDE SEQUENCE</scope>
    <source>
        <strain evidence="5">Adult_tree_wgs_1</strain>
        <tissue evidence="5">Leaves</tissue>
    </source>
</reference>
<evidence type="ECO:0008006" key="7">
    <source>
        <dbReference type="Google" id="ProtNLM"/>
    </source>
</evidence>
<evidence type="ECO:0000256" key="2">
    <source>
        <dbReference type="SAM" id="MobiDB-lite"/>
    </source>
</evidence>
<evidence type="ECO:0000313" key="5">
    <source>
        <dbReference type="EMBL" id="KAF7151560.1"/>
    </source>
</evidence>
<dbReference type="PANTHER" id="PTHR46481">
    <property type="entry name" value="ZINC FINGER BED DOMAIN-CONTAINING PROTEIN 4"/>
    <property type="match status" value="1"/>
</dbReference>
<proteinExistence type="predicted"/>
<gene>
    <name evidence="5" type="ORF">RHSIM_Rhsim02G0181600</name>
</gene>
<dbReference type="InterPro" id="IPR012337">
    <property type="entry name" value="RNaseH-like_sf"/>
</dbReference>
<sequence length="589" mass="67173">MIHKNGTSHICPGRKEGKKKPESCDFDQDVARRALACMMIMHEYPSYIVEQIGFRRFVQALQPLFTMVCRKTIKSDILEIYDVERAKTMEAIGRNRGRVAVTTGMWTFGNQKGGCMVITAHFIDDSWKLQSRILRLVYMPRPHTAQGLCDALMDTFLDWKIERKLSTITVDDCFTNDSMIPLLLEKVDPNTMLWSQSLFHVRCAVHILNLIVQDGLVVIKEAIEKIRDSAMFWTASPKREEIFEETIRQLSIPFSKKLSLDCATRWKSTFFMLQTAIEYKDAFSHLKHSDTQYKTAPTENDWKLTTEICGILKVFYNVTEFFSGTKYPTANEFFAEICEIKIALSEWVLSENVVVRNMASKMVERYDKYWTSVHGILGVATVLDPHYKMTLMEFYFPRIFVIDSNQKIEAIRKLCYDLLTEYQGKLSKGVGESSSKVVSSFGVGGALSDYYKWVSNRKRIKTSPVKSEFDQYLEVEVEGLPKSPGFDILAWWNSIGSRYPTLQAIAKDVLAIPVSTVASKAAFSTSGRIVNANRSRLHPKTLEVLMCAQSWLTALECEGEPAMPMQLFGTINYDVDDDCASSARNVDDQ</sequence>
<dbReference type="InterPro" id="IPR025525">
    <property type="entry name" value="hAT-like_transposase_RNase-H"/>
</dbReference>